<dbReference type="Proteomes" id="UP000534783">
    <property type="component" value="Unassembled WGS sequence"/>
</dbReference>
<dbReference type="AlphaFoldDB" id="A0A7X6DTE6"/>
<dbReference type="EMBL" id="VTOW01000004">
    <property type="protein sequence ID" value="NKE72975.1"/>
    <property type="molecule type" value="Genomic_DNA"/>
</dbReference>
<protein>
    <submittedName>
        <fullName evidence="1">Uncharacterized protein</fullName>
    </submittedName>
</protein>
<proteinExistence type="predicted"/>
<evidence type="ECO:0000313" key="2">
    <source>
        <dbReference type="Proteomes" id="UP000534783"/>
    </source>
</evidence>
<organism evidence="1 2">
    <name type="scientific">Candidatus Manganitrophus noduliformans</name>
    <dbReference type="NCBI Taxonomy" id="2606439"/>
    <lineage>
        <taxon>Bacteria</taxon>
        <taxon>Pseudomonadati</taxon>
        <taxon>Nitrospirota</taxon>
        <taxon>Nitrospiria</taxon>
        <taxon>Candidatus Troglogloeales</taxon>
        <taxon>Candidatus Manganitrophaceae</taxon>
        <taxon>Candidatus Manganitrophus</taxon>
    </lineage>
</organism>
<reference evidence="1 2" key="1">
    <citation type="journal article" date="2020" name="Nature">
        <title>Bacterial chemolithoautotrophy via manganese oxidation.</title>
        <authorList>
            <person name="Yu H."/>
            <person name="Leadbetter J.R."/>
        </authorList>
    </citation>
    <scope>NUCLEOTIDE SEQUENCE [LARGE SCALE GENOMIC DNA]</scope>
    <source>
        <strain evidence="1 2">Mn-1</strain>
    </source>
</reference>
<keyword evidence="2" id="KW-1185">Reference proteome</keyword>
<evidence type="ECO:0000313" key="1">
    <source>
        <dbReference type="EMBL" id="NKE72975.1"/>
    </source>
</evidence>
<dbReference type="RefSeq" id="WP_168062905.1">
    <property type="nucleotide sequence ID" value="NZ_VTOW01000004.1"/>
</dbReference>
<gene>
    <name evidence="1" type="ORF">MNODULE_19665</name>
</gene>
<accession>A0A7X6DTE6</accession>
<sequence>MLPGISDYYRVALEALNKEVNNTSDAKVFGLDVQEWAAYLIQKYGMEPIELDSSREVFLEEVSEKPGSQVRLNIPVVPSGTLRVITQDKFTSSTSSPSYNITDIEYNHDNGLLSLQVSPDTERVKRGQSIIIQQIDWWNEDIRKENHNFPQAVSKIVHAKKQTVVNKHQSLDSLAEKTGIPLRKKTDLASVIPTAIKIRQEVRPVLPPTPKRQERPILERDKFNAIIELIDNQCRQFERTPSAFASMNEEDLRDLILCSLNAVFEGAALGEAFQGIGKIDIHLRISQGEVFIAECKFWEGPATIETVTSQLLERLTWRDSFGVAVLFSRNSDFGQVIQSMKDSINKNPSMIAGSLRNNEAHYISCRFTLPNDISKQIEIHYLIYNLFTAKLSGRSSASRKTSKKE</sequence>
<comment type="caution">
    <text evidence="1">The sequence shown here is derived from an EMBL/GenBank/DDBJ whole genome shotgun (WGS) entry which is preliminary data.</text>
</comment>
<name>A0A7X6DTE6_9BACT</name>